<evidence type="ECO:0000256" key="1">
    <source>
        <dbReference type="SAM" id="Phobius"/>
    </source>
</evidence>
<proteinExistence type="predicted"/>
<sequence>MKQNEEFLQKFGSTITRNLSANSRNSRKIISNKINTSGKLFILVILMTLLSCVVYKANAQIALTEPVCYDTNLDPEDYCYGSVSWNMSVAVFNERVTRNKLALSDYSLLLSKWQANEDRSTENPTSDCLAIARDIYCAYRIPSCGGEGKEEMPICGFMCTLFKRRCPDENHDLCSKTSDKSTCSLSEMQNRIMQIMIISLGLLFLLY</sequence>
<keyword evidence="1" id="KW-0472">Membrane</keyword>
<dbReference type="Proteomes" id="UP001295684">
    <property type="component" value="Unassembled WGS sequence"/>
</dbReference>
<keyword evidence="3" id="KW-1185">Reference proteome</keyword>
<protein>
    <submittedName>
        <fullName evidence="2">Uncharacterized protein</fullName>
    </submittedName>
</protein>
<keyword evidence="1" id="KW-1133">Transmembrane helix</keyword>
<evidence type="ECO:0000313" key="2">
    <source>
        <dbReference type="EMBL" id="CAI2381010.1"/>
    </source>
</evidence>
<dbReference type="EMBL" id="CAMPGE010023029">
    <property type="protein sequence ID" value="CAI2381010.1"/>
    <property type="molecule type" value="Genomic_DNA"/>
</dbReference>
<evidence type="ECO:0000313" key="3">
    <source>
        <dbReference type="Proteomes" id="UP001295684"/>
    </source>
</evidence>
<accession>A0AAD1XZQ2</accession>
<name>A0AAD1XZQ2_EUPCR</name>
<keyword evidence="1" id="KW-0812">Transmembrane</keyword>
<organism evidence="2 3">
    <name type="scientific">Euplotes crassus</name>
    <dbReference type="NCBI Taxonomy" id="5936"/>
    <lineage>
        <taxon>Eukaryota</taxon>
        <taxon>Sar</taxon>
        <taxon>Alveolata</taxon>
        <taxon>Ciliophora</taxon>
        <taxon>Intramacronucleata</taxon>
        <taxon>Spirotrichea</taxon>
        <taxon>Hypotrichia</taxon>
        <taxon>Euplotida</taxon>
        <taxon>Euplotidae</taxon>
        <taxon>Moneuplotes</taxon>
    </lineage>
</organism>
<gene>
    <name evidence="2" type="ORF">ECRASSUSDP1_LOCUS22454</name>
</gene>
<comment type="caution">
    <text evidence="2">The sequence shown here is derived from an EMBL/GenBank/DDBJ whole genome shotgun (WGS) entry which is preliminary data.</text>
</comment>
<dbReference type="AlphaFoldDB" id="A0AAD1XZQ2"/>
<feature type="transmembrane region" description="Helical" evidence="1">
    <location>
        <begin position="40"/>
        <end position="57"/>
    </location>
</feature>
<reference evidence="2" key="1">
    <citation type="submission" date="2023-07" db="EMBL/GenBank/DDBJ databases">
        <authorList>
            <consortium name="AG Swart"/>
            <person name="Singh M."/>
            <person name="Singh A."/>
            <person name="Seah K."/>
            <person name="Emmerich C."/>
        </authorList>
    </citation>
    <scope>NUCLEOTIDE SEQUENCE</scope>
    <source>
        <strain evidence="2">DP1</strain>
    </source>
</reference>